<proteinExistence type="predicted"/>
<evidence type="ECO:0000313" key="2">
    <source>
        <dbReference type="Proteomes" id="UP001162483"/>
    </source>
</evidence>
<keyword evidence="2" id="KW-1185">Reference proteome</keyword>
<dbReference type="Proteomes" id="UP001162483">
    <property type="component" value="Unassembled WGS sequence"/>
</dbReference>
<organism evidence="1 2">
    <name type="scientific">Staurois parvus</name>
    <dbReference type="NCBI Taxonomy" id="386267"/>
    <lineage>
        <taxon>Eukaryota</taxon>
        <taxon>Metazoa</taxon>
        <taxon>Chordata</taxon>
        <taxon>Craniata</taxon>
        <taxon>Vertebrata</taxon>
        <taxon>Euteleostomi</taxon>
        <taxon>Amphibia</taxon>
        <taxon>Batrachia</taxon>
        <taxon>Anura</taxon>
        <taxon>Neobatrachia</taxon>
        <taxon>Ranoidea</taxon>
        <taxon>Ranidae</taxon>
        <taxon>Staurois</taxon>
    </lineage>
</organism>
<accession>A0ABN9AVI3</accession>
<evidence type="ECO:0000313" key="1">
    <source>
        <dbReference type="EMBL" id="CAI9540039.1"/>
    </source>
</evidence>
<protein>
    <submittedName>
        <fullName evidence="1">Uncharacterized protein</fullName>
    </submittedName>
</protein>
<comment type="caution">
    <text evidence="1">The sequence shown here is derived from an EMBL/GenBank/DDBJ whole genome shotgun (WGS) entry which is preliminary data.</text>
</comment>
<dbReference type="EMBL" id="CATNWA010001384">
    <property type="protein sequence ID" value="CAI9540039.1"/>
    <property type="molecule type" value="Genomic_DNA"/>
</dbReference>
<name>A0ABN9AVI3_9NEOB</name>
<gene>
    <name evidence="1" type="ORF">SPARVUS_LOCUS1676286</name>
</gene>
<reference evidence="1" key="1">
    <citation type="submission" date="2023-05" db="EMBL/GenBank/DDBJ databases">
        <authorList>
            <person name="Stuckert A."/>
        </authorList>
    </citation>
    <scope>NUCLEOTIDE SEQUENCE</scope>
</reference>
<sequence>MLVILTVEPKGVNPLHCVKTQIDSDFLSPSYLLIRHNVWSHSPHAQFGVHCWRFFFFLGRVHVISTGPISTVQTEVKGPASS</sequence>